<dbReference type="Pfam" id="PF09373">
    <property type="entry name" value="PMBR"/>
    <property type="match status" value="1"/>
</dbReference>
<name>A0A8T5UUL9_9EURY</name>
<dbReference type="RefSeq" id="WP_223790231.1">
    <property type="nucleotide sequence ID" value="NZ_JAIOUQ010000001.1"/>
</dbReference>
<evidence type="ECO:0008006" key="5">
    <source>
        <dbReference type="Google" id="ProtNLM"/>
    </source>
</evidence>
<feature type="domain" description="GH18" evidence="1">
    <location>
        <begin position="226"/>
        <end position="375"/>
    </location>
</feature>
<dbReference type="EMBL" id="JAIOUQ010000001">
    <property type="protein sequence ID" value="MBZ2164553.1"/>
    <property type="molecule type" value="Genomic_DNA"/>
</dbReference>
<evidence type="ECO:0000313" key="3">
    <source>
        <dbReference type="EMBL" id="MBZ2164553.1"/>
    </source>
</evidence>
<dbReference type="Proteomes" id="UP000825933">
    <property type="component" value="Unassembled WGS sequence"/>
</dbReference>
<dbReference type="Pfam" id="PF00704">
    <property type="entry name" value="Glyco_hydro_18"/>
    <property type="match status" value="1"/>
</dbReference>
<dbReference type="InterPro" id="IPR018975">
    <property type="entry name" value="Pseudomurein-binding_repeat"/>
</dbReference>
<evidence type="ECO:0000259" key="2">
    <source>
        <dbReference type="Pfam" id="PF07705"/>
    </source>
</evidence>
<protein>
    <recommendedName>
        <fullName evidence="5">CARDB domain-containing protein</fullName>
    </recommendedName>
</protein>
<dbReference type="SUPFAM" id="SSF51445">
    <property type="entry name" value="(Trans)glycosidases"/>
    <property type="match status" value="1"/>
</dbReference>
<keyword evidence="4" id="KW-1185">Reference proteome</keyword>
<proteinExistence type="predicted"/>
<evidence type="ECO:0000313" key="4">
    <source>
        <dbReference type="Proteomes" id="UP000825933"/>
    </source>
</evidence>
<dbReference type="InterPro" id="IPR001223">
    <property type="entry name" value="Glyco_hydro18_cat"/>
</dbReference>
<dbReference type="InterPro" id="IPR017853">
    <property type="entry name" value="GH"/>
</dbReference>
<accession>A0A8T5UUL9</accession>
<gene>
    <name evidence="3" type="ORF">K8N75_00595</name>
</gene>
<feature type="domain" description="CARDB" evidence="2">
    <location>
        <begin position="42"/>
        <end position="147"/>
    </location>
</feature>
<dbReference type="Gene3D" id="3.20.20.80">
    <property type="entry name" value="Glycosidases"/>
    <property type="match status" value="2"/>
</dbReference>
<dbReference type="GO" id="GO:0005975">
    <property type="term" value="P:carbohydrate metabolic process"/>
    <property type="evidence" value="ECO:0007669"/>
    <property type="project" value="InterPro"/>
</dbReference>
<dbReference type="AlphaFoldDB" id="A0A8T5UUL9"/>
<dbReference type="Gene3D" id="2.60.40.10">
    <property type="entry name" value="Immunoglobulins"/>
    <property type="match status" value="1"/>
</dbReference>
<dbReference type="InterPro" id="IPR013783">
    <property type="entry name" value="Ig-like_fold"/>
</dbReference>
<dbReference type="InterPro" id="IPR011635">
    <property type="entry name" value="CARDB"/>
</dbReference>
<comment type="caution">
    <text evidence="3">The sequence shown here is derived from an EMBL/GenBank/DDBJ whole genome shotgun (WGS) entry which is preliminary data.</text>
</comment>
<reference evidence="4" key="1">
    <citation type="journal article" date="2022" name="Microbiol. Resour. Announc.">
        <title>Draft Genome Sequence of a Methanogenic Archaeon from West Spitsbergen Permafrost.</title>
        <authorList>
            <person name="Trubitsyn V."/>
            <person name="Rivkina E."/>
            <person name="Shcherbakova V."/>
        </authorList>
    </citation>
    <scope>NUCLEOTIDE SEQUENCE [LARGE SCALE GENOMIC DNA]</scope>
    <source>
        <strain evidence="4">VT</strain>
    </source>
</reference>
<evidence type="ECO:0000259" key="1">
    <source>
        <dbReference type="Pfam" id="PF00704"/>
    </source>
</evidence>
<dbReference type="Pfam" id="PF07705">
    <property type="entry name" value="CARDB"/>
    <property type="match status" value="1"/>
</dbReference>
<organism evidence="3 4">
    <name type="scientific">Methanobacterium spitsbergense</name>
    <dbReference type="NCBI Taxonomy" id="2874285"/>
    <lineage>
        <taxon>Archaea</taxon>
        <taxon>Methanobacteriati</taxon>
        <taxon>Methanobacteriota</taxon>
        <taxon>Methanomada group</taxon>
        <taxon>Methanobacteria</taxon>
        <taxon>Methanobacteriales</taxon>
        <taxon>Methanobacteriaceae</taxon>
        <taxon>Methanobacterium</taxon>
    </lineage>
</organism>
<sequence length="572" mass="63652">MFAVVLIGLVVIFSYGVGNVSAANSTGLTVNKNIVNTVPGKDLVVTSVTAPLTGDKSLKFFFHNTIKNQGSAAASGFWVNYYLRANFTSPTKYIGHRYISNLGAGTSNSQNTVLTIPNTIASGRYYILVYADSSRIITESNEHNNCLYSSSTIKIHSIKGYWINNGPDELNYINVTELKKEGVSDLFVLTNKQNPTSTLKPFVDAFSGSGIKINAWITCFKNREGKWFDPRGNPVLVDELVNKIASIATNYNVDGIHLDYMRYPGTAYRYSNAANTVTSFVHRINGKIQNINNQNIPGKHRILLSAALMPECSINSYYYGQNYGQLAPYMDFLVPMIYKGNYNQNTNWIAATTHYIKIHANGKPVVAGLLSYNSDTNPIPLSASRLKSDINAALTNGSSGFVLFKYGLVDSNILRIPTYKTASIAQITTTAAIVKTYIEKNKKLPSNVTLNGVKWGMPTFFHLLLNCLSKVSKGYTGSIKIKVFRLPLYSSETLISGNMIKNDYLSLATNIQNFMDVNGAAPKYMNIKLGKIRYESLIYMYSRILNYYSVNKVLPSNIMVKPWFNPKSTYYY</sequence>